<evidence type="ECO:0000313" key="3">
    <source>
        <dbReference type="EMBL" id="MED6222530.1"/>
    </source>
</evidence>
<dbReference type="InterPro" id="IPR004252">
    <property type="entry name" value="Probable_transposase_24"/>
</dbReference>
<organism evidence="3 4">
    <name type="scientific">Stylosanthes scabra</name>
    <dbReference type="NCBI Taxonomy" id="79078"/>
    <lineage>
        <taxon>Eukaryota</taxon>
        <taxon>Viridiplantae</taxon>
        <taxon>Streptophyta</taxon>
        <taxon>Embryophyta</taxon>
        <taxon>Tracheophyta</taxon>
        <taxon>Spermatophyta</taxon>
        <taxon>Magnoliopsida</taxon>
        <taxon>eudicotyledons</taxon>
        <taxon>Gunneridae</taxon>
        <taxon>Pentapetalae</taxon>
        <taxon>rosids</taxon>
        <taxon>fabids</taxon>
        <taxon>Fabales</taxon>
        <taxon>Fabaceae</taxon>
        <taxon>Papilionoideae</taxon>
        <taxon>50 kb inversion clade</taxon>
        <taxon>dalbergioids sensu lato</taxon>
        <taxon>Dalbergieae</taxon>
        <taxon>Pterocarpus clade</taxon>
        <taxon>Stylosanthes</taxon>
    </lineage>
</organism>
<gene>
    <name evidence="3" type="ORF">PIB30_065287</name>
</gene>
<dbReference type="Pfam" id="PF03004">
    <property type="entry name" value="Transposase_24"/>
    <property type="match status" value="1"/>
</dbReference>
<comment type="caution">
    <text evidence="3">The sequence shown here is derived from an EMBL/GenBank/DDBJ whole genome shotgun (WGS) entry which is preliminary data.</text>
</comment>
<dbReference type="PANTHER" id="PTHR33499">
    <property type="entry name" value="OS12G0282400 PROTEIN-RELATED"/>
    <property type="match status" value="1"/>
</dbReference>
<keyword evidence="4" id="KW-1185">Reference proteome</keyword>
<feature type="compositionally biased region" description="Polar residues" evidence="2">
    <location>
        <begin position="17"/>
        <end position="31"/>
    </location>
</feature>
<feature type="non-terminal residue" evidence="3">
    <location>
        <position position="1"/>
    </location>
</feature>
<keyword evidence="1" id="KW-0175">Coiled coil</keyword>
<evidence type="ECO:0008006" key="5">
    <source>
        <dbReference type="Google" id="ProtNLM"/>
    </source>
</evidence>
<dbReference type="EMBL" id="JASCZI010272509">
    <property type="protein sequence ID" value="MED6222530.1"/>
    <property type="molecule type" value="Genomic_DNA"/>
</dbReference>
<evidence type="ECO:0000313" key="4">
    <source>
        <dbReference type="Proteomes" id="UP001341840"/>
    </source>
</evidence>
<evidence type="ECO:0000256" key="2">
    <source>
        <dbReference type="SAM" id="MobiDB-lite"/>
    </source>
</evidence>
<dbReference type="PANTHER" id="PTHR33499:SF43">
    <property type="entry name" value="TRANSPOSASE, PTTA_EN_SPM, PLANT"/>
    <property type="match status" value="1"/>
</dbReference>
<feature type="coiled-coil region" evidence="1">
    <location>
        <begin position="279"/>
        <end position="324"/>
    </location>
</feature>
<name>A0ABU6ZKP2_9FABA</name>
<dbReference type="Proteomes" id="UP001341840">
    <property type="component" value="Unassembled WGS sequence"/>
</dbReference>
<sequence>PPAPTAPDSAPVDPVSAPTSPVSARVTNPISTRVGKRGPSRGIATNKMLKTSATGKLPLPVSLERLAPNGIHAELFASEVGIVTRQNAHLDVEKWSLVGDDAKFDIDDTAAIRQMILAKANVAYRSWRSRLREHYELYNSDEERLQNPPKNILPETWEMMVLYFGSSKFQEKSSRNKENRKHHVVSQIAGWTSFAVVSRDNRNPATGEEPDIQAMWQITHQKINGEWVNEKAKEIDGDISLMVNESYEIENPITPNEAFAAVRGEKGGASYGLKASKSKIRIQAQLDEAMQDREELIKEIDVLREKLQEQQTEQEKKLAEMQSHLEAQQALVNSLIKRFDDRSA</sequence>
<feature type="region of interest" description="Disordered" evidence="2">
    <location>
        <begin position="1"/>
        <end position="43"/>
    </location>
</feature>
<reference evidence="3 4" key="1">
    <citation type="journal article" date="2023" name="Plants (Basel)">
        <title>Bridging the Gap: Combining Genomics and Transcriptomics Approaches to Understand Stylosanthes scabra, an Orphan Legume from the Brazilian Caatinga.</title>
        <authorList>
            <person name="Ferreira-Neto J.R.C."/>
            <person name="da Silva M.D."/>
            <person name="Binneck E."/>
            <person name="de Melo N.F."/>
            <person name="da Silva R.H."/>
            <person name="de Melo A.L.T.M."/>
            <person name="Pandolfi V."/>
            <person name="Bustamante F.O."/>
            <person name="Brasileiro-Vidal A.C."/>
            <person name="Benko-Iseppon A.M."/>
        </authorList>
    </citation>
    <scope>NUCLEOTIDE SEQUENCE [LARGE SCALE GENOMIC DNA]</scope>
    <source>
        <tissue evidence="3">Leaves</tissue>
    </source>
</reference>
<evidence type="ECO:0000256" key="1">
    <source>
        <dbReference type="SAM" id="Coils"/>
    </source>
</evidence>
<protein>
    <recommendedName>
        <fullName evidence="5">Transposase</fullName>
    </recommendedName>
</protein>
<proteinExistence type="predicted"/>
<accession>A0ABU6ZKP2</accession>